<dbReference type="SUPFAM" id="SSF89260">
    <property type="entry name" value="Collagen-binding domain"/>
    <property type="match status" value="1"/>
</dbReference>
<organism evidence="3 4">
    <name type="scientific">Phormidium pseudopriestleyi FRX01</name>
    <dbReference type="NCBI Taxonomy" id="1759528"/>
    <lineage>
        <taxon>Bacteria</taxon>
        <taxon>Bacillati</taxon>
        <taxon>Cyanobacteriota</taxon>
        <taxon>Cyanophyceae</taxon>
        <taxon>Oscillatoriophycideae</taxon>
        <taxon>Oscillatoriales</taxon>
        <taxon>Oscillatoriaceae</taxon>
        <taxon>Phormidium</taxon>
    </lineage>
</organism>
<gene>
    <name evidence="3" type="ORF">J0895_18415</name>
</gene>
<feature type="region of interest" description="Disordered" evidence="1">
    <location>
        <begin position="180"/>
        <end position="201"/>
    </location>
</feature>
<reference evidence="3 4" key="1">
    <citation type="submission" date="2021-03" db="EMBL/GenBank/DDBJ databases">
        <title>Metabolic Capacity of the Antarctic Cyanobacterium Phormidium pseudopriestleyi that Sustains Oxygenic Photosynthesis in the Presence of Hydrogen Sulfide.</title>
        <authorList>
            <person name="Lumian J.E."/>
            <person name="Jungblut A.D."/>
            <person name="Dillon M.L."/>
            <person name="Hawes I."/>
            <person name="Doran P.T."/>
            <person name="Mackey T.J."/>
            <person name="Dick G.J."/>
            <person name="Grettenberger C.L."/>
            <person name="Sumner D.Y."/>
        </authorList>
    </citation>
    <scope>NUCLEOTIDE SEQUENCE [LARGE SCALE GENOMIC DNA]</scope>
    <source>
        <strain evidence="3 4">FRX01</strain>
    </source>
</reference>
<evidence type="ECO:0000313" key="4">
    <source>
        <dbReference type="Proteomes" id="UP000664844"/>
    </source>
</evidence>
<sequence length="345" mass="37904">MAMILAVSGIMFAVAISHDAEAQSQQALIPGRSTRGVLNSTSSQLRSEGGAQLLANDYHFEAQSGDELKIWIQHQGNLDLKLVLIDPFNNRIVIEDNDNKLQLGVTAPRLQSPGTYIIRVLSVGNKEGNYVIKIEASNPDRSLPADYVMRDQNLTIVPCGNPELATIRIGTETRCTSDIKKGGQHVYNPTTGTIDPVSAEPQPESLRDRLAREFGMQWTACGGRGLAEITIDGQTVCSRNYPEGKYTYNATTNRFDEVQVADRNLAKLEEWGLKPVECRSSGVVSILMDGKEYCTQPSDWLNVGNYRYIASDDRLEPIAQTPLPQPSNTNTNRNPNVQPDNGSGL</sequence>
<keyword evidence="4" id="KW-1185">Reference proteome</keyword>
<proteinExistence type="predicted"/>
<dbReference type="Proteomes" id="UP000664844">
    <property type="component" value="Unassembled WGS sequence"/>
</dbReference>
<dbReference type="EMBL" id="JAFLQW010000482">
    <property type="protein sequence ID" value="MBO0351006.1"/>
    <property type="molecule type" value="Genomic_DNA"/>
</dbReference>
<dbReference type="RefSeq" id="WP_207089466.1">
    <property type="nucleotide sequence ID" value="NZ_JAFLQW010000482.1"/>
</dbReference>
<comment type="caution">
    <text evidence="3">The sequence shown here is derived from an EMBL/GenBank/DDBJ whole genome shotgun (WGS) entry which is preliminary data.</text>
</comment>
<evidence type="ECO:0000313" key="3">
    <source>
        <dbReference type="EMBL" id="MBO0351006.1"/>
    </source>
</evidence>
<accession>A0ABS3FV97</accession>
<evidence type="ECO:0000256" key="1">
    <source>
        <dbReference type="SAM" id="MobiDB-lite"/>
    </source>
</evidence>
<dbReference type="InterPro" id="IPR007280">
    <property type="entry name" value="Peptidase_C_arc/bac"/>
</dbReference>
<feature type="region of interest" description="Disordered" evidence="1">
    <location>
        <begin position="317"/>
        <end position="345"/>
    </location>
</feature>
<feature type="domain" description="Peptidase C-terminal archaeal/bacterial" evidence="2">
    <location>
        <begin position="56"/>
        <end position="120"/>
    </location>
</feature>
<name>A0ABS3FV97_9CYAN</name>
<protein>
    <submittedName>
        <fullName evidence="3">PPC domain-containing protein</fullName>
    </submittedName>
</protein>
<feature type="compositionally biased region" description="Polar residues" evidence="1">
    <location>
        <begin position="326"/>
        <end position="345"/>
    </location>
</feature>
<dbReference type="Pfam" id="PF04151">
    <property type="entry name" value="PPC"/>
    <property type="match status" value="1"/>
</dbReference>
<evidence type="ECO:0000259" key="2">
    <source>
        <dbReference type="Pfam" id="PF04151"/>
    </source>
</evidence>
<dbReference type="Gene3D" id="2.60.120.380">
    <property type="match status" value="1"/>
</dbReference>